<evidence type="ECO:0000259" key="3">
    <source>
        <dbReference type="Pfam" id="PF03448"/>
    </source>
</evidence>
<reference evidence="4 5" key="1">
    <citation type="submission" date="2020-08" db="EMBL/GenBank/DDBJ databases">
        <title>Genomic Encyclopedia of Type Strains, Phase IV (KMG-IV): sequencing the most valuable type-strain genomes for metagenomic binning, comparative biology and taxonomic classification.</title>
        <authorList>
            <person name="Goeker M."/>
        </authorList>
    </citation>
    <scope>NUCLEOTIDE SEQUENCE [LARGE SCALE GENOMIC DNA]</scope>
    <source>
        <strain evidence="4 5">DSM 25079</strain>
    </source>
</reference>
<feature type="signal peptide" evidence="2">
    <location>
        <begin position="1"/>
        <end position="27"/>
    </location>
</feature>
<keyword evidence="4" id="KW-0966">Cell projection</keyword>
<feature type="chain" id="PRO_5031395069" evidence="2">
    <location>
        <begin position="28"/>
        <end position="233"/>
    </location>
</feature>
<evidence type="ECO:0000313" key="5">
    <source>
        <dbReference type="Proteomes" id="UP000549617"/>
    </source>
</evidence>
<keyword evidence="5" id="KW-1185">Reference proteome</keyword>
<name>A0A7W9AGT9_9SPHN</name>
<accession>A0A7W9AGT9</accession>
<dbReference type="SUPFAM" id="SSF158791">
    <property type="entry name" value="MgtE N-terminal domain-like"/>
    <property type="match status" value="1"/>
</dbReference>
<comment type="caution">
    <text evidence="4">The sequence shown here is derived from an EMBL/GenBank/DDBJ whole genome shotgun (WGS) entry which is preliminary data.</text>
</comment>
<keyword evidence="4" id="KW-0282">Flagellum</keyword>
<evidence type="ECO:0000256" key="2">
    <source>
        <dbReference type="SAM" id="SignalP"/>
    </source>
</evidence>
<dbReference type="Proteomes" id="UP000549617">
    <property type="component" value="Unassembled WGS sequence"/>
</dbReference>
<keyword evidence="2" id="KW-0732">Signal</keyword>
<gene>
    <name evidence="4" type="ORF">FHS49_001265</name>
</gene>
<organism evidence="4 5">
    <name type="scientific">Sphingobium boeckii</name>
    <dbReference type="NCBI Taxonomy" id="1082345"/>
    <lineage>
        <taxon>Bacteria</taxon>
        <taxon>Pseudomonadati</taxon>
        <taxon>Pseudomonadota</taxon>
        <taxon>Alphaproteobacteria</taxon>
        <taxon>Sphingomonadales</taxon>
        <taxon>Sphingomonadaceae</taxon>
        <taxon>Sphingobium</taxon>
    </lineage>
</organism>
<feature type="region of interest" description="Disordered" evidence="1">
    <location>
        <begin position="197"/>
        <end position="233"/>
    </location>
</feature>
<proteinExistence type="predicted"/>
<feature type="domain" description="Magnesium transporter MgtE intracellular" evidence="3">
    <location>
        <begin position="120"/>
        <end position="190"/>
    </location>
</feature>
<dbReference type="RefSeq" id="WP_184016457.1">
    <property type="nucleotide sequence ID" value="NZ_JACIJC010000002.1"/>
</dbReference>
<evidence type="ECO:0000256" key="1">
    <source>
        <dbReference type="SAM" id="MobiDB-lite"/>
    </source>
</evidence>
<protein>
    <submittedName>
        <fullName evidence="4">Flagellar motility protein MotE (MotC chaperone)</fullName>
    </submittedName>
</protein>
<evidence type="ECO:0000313" key="4">
    <source>
        <dbReference type="EMBL" id="MBB5685257.1"/>
    </source>
</evidence>
<dbReference type="AlphaFoldDB" id="A0A7W9AGT9"/>
<sequence>MKNGAILPRLSCGAQMLVMASRARAFAKRPSLLAITAGFAGLTAFANAMAAGADPAPTRMGVSIQQSMGERDQALAKQKRGLELREQATRAAEARLKASVEARKTTAANAENPALAAQAQAAALEENAQPFDDLARIYQTMKPGKAAPIFERLDLDVQLQIARRMRERSTALILSSMSPNAAVQLSMALAGHRIKPTPAAVPASAPRVDPVKKGAPDVRQAGARAPKAIGTTP</sequence>
<keyword evidence="4" id="KW-0969">Cilium</keyword>
<dbReference type="EMBL" id="JACIJC010000002">
    <property type="protein sequence ID" value="MBB5685257.1"/>
    <property type="molecule type" value="Genomic_DNA"/>
</dbReference>
<dbReference type="Pfam" id="PF03448">
    <property type="entry name" value="MgtE_N"/>
    <property type="match status" value="1"/>
</dbReference>
<dbReference type="InterPro" id="IPR006668">
    <property type="entry name" value="Mg_transptr_MgtE_intracell_dom"/>
</dbReference>